<feature type="transmembrane region" description="Helical" evidence="6">
    <location>
        <begin position="189"/>
        <end position="210"/>
    </location>
</feature>
<feature type="domain" description="HAMP" evidence="9">
    <location>
        <begin position="212"/>
        <end position="264"/>
    </location>
</feature>
<dbReference type="SMART" id="SM00304">
    <property type="entry name" value="HAMP"/>
    <property type="match status" value="1"/>
</dbReference>
<dbReference type="InterPro" id="IPR004089">
    <property type="entry name" value="MCPsignal_dom"/>
</dbReference>
<evidence type="ECO:0000256" key="6">
    <source>
        <dbReference type="SAM" id="Phobius"/>
    </source>
</evidence>
<evidence type="ECO:0000256" key="5">
    <source>
        <dbReference type="PROSITE-ProRule" id="PRU00284"/>
    </source>
</evidence>
<protein>
    <submittedName>
        <fullName evidence="10">Methyl-accepting chemotaxis protein</fullName>
    </submittedName>
</protein>
<comment type="similarity">
    <text evidence="4">Belongs to the methyl-accepting chemotaxis (MCP) protein family.</text>
</comment>
<dbReference type="PROSITE" id="PS50111">
    <property type="entry name" value="CHEMOTAXIS_TRANSDUC_2"/>
    <property type="match status" value="1"/>
</dbReference>
<keyword evidence="3 5" id="KW-0807">Transducer</keyword>
<dbReference type="InterPro" id="IPR003660">
    <property type="entry name" value="HAMP_dom"/>
</dbReference>
<keyword evidence="11" id="KW-1185">Reference proteome</keyword>
<dbReference type="SMART" id="SM00283">
    <property type="entry name" value="MA"/>
    <property type="match status" value="1"/>
</dbReference>
<evidence type="ECO:0000259" key="7">
    <source>
        <dbReference type="PROSITE" id="PS50111"/>
    </source>
</evidence>
<name>A0ABV7HQ69_9GAMM</name>
<sequence>MKWLTRSMQTRLVAVVALGIAGLLLAAEVAIAMLNTQLTNYNQLIERNIAYERSISTMNFAFKVQVQEWKNVLLRGTDPVQRDKYWSRFVDAQSDIQNTGKALTQELPDANSRELLNQFLLVHAKAFNNYQQGFERFAASGYNPAVGDQAVAGIDREPSRLLQEAADLIAKDVKVAAAAVRHTSQQVSFWAQVVTFAVALIALGVLWLLLRSSLIRPLQSIMSHIKHMASGDFSQPFHLQRQDELGQLGDNLRNMQQEMRSVVGSVKATAVQLGDASANINQTASDIARHIGATESSTDQVAAAVNEMSSTVQEVANNASGAAEAAGAADKSARTGQGVMEQTVLAISQLSTQVGEVGQAMAQLETETDSIGRVLGVIKDIAEQTNLLALNAAIEAARAGDQGRGFAVVADEVRALAQRTQQSTAEIQNIIEAVQAGASRASHAMETGQQQTERTVSLVDETGQAIRDISDAINAIVGMNTQIATAAEEQSYAAEEINQNVVKVVELVQQAHQAAQHSTQTANELDTTAQKLSGQIAHFVV</sequence>
<dbReference type="CDD" id="cd06225">
    <property type="entry name" value="HAMP"/>
    <property type="match status" value="1"/>
</dbReference>
<evidence type="ECO:0000256" key="1">
    <source>
        <dbReference type="ARBA" id="ARBA00004429"/>
    </source>
</evidence>
<dbReference type="PROSITE" id="PS50192">
    <property type="entry name" value="T_SNARE"/>
    <property type="match status" value="1"/>
</dbReference>
<dbReference type="InterPro" id="IPR000727">
    <property type="entry name" value="T_SNARE_dom"/>
</dbReference>
<dbReference type="InterPro" id="IPR004090">
    <property type="entry name" value="Chemotax_Me-accpt_rcpt"/>
</dbReference>
<dbReference type="PROSITE" id="PS50885">
    <property type="entry name" value="HAMP"/>
    <property type="match status" value="1"/>
</dbReference>
<evidence type="ECO:0000256" key="4">
    <source>
        <dbReference type="ARBA" id="ARBA00029447"/>
    </source>
</evidence>
<comment type="caution">
    <text evidence="10">The sequence shown here is derived from an EMBL/GenBank/DDBJ whole genome shotgun (WGS) entry which is preliminary data.</text>
</comment>
<dbReference type="SUPFAM" id="SSF58104">
    <property type="entry name" value="Methyl-accepting chemotaxis protein (MCP) signaling domain"/>
    <property type="match status" value="1"/>
</dbReference>
<evidence type="ECO:0000259" key="8">
    <source>
        <dbReference type="PROSITE" id="PS50192"/>
    </source>
</evidence>
<dbReference type="Gene3D" id="1.10.287.950">
    <property type="entry name" value="Methyl-accepting chemotaxis protein"/>
    <property type="match status" value="1"/>
</dbReference>
<keyword evidence="2" id="KW-1003">Cell membrane</keyword>
<evidence type="ECO:0000256" key="2">
    <source>
        <dbReference type="ARBA" id="ARBA00022519"/>
    </source>
</evidence>
<keyword evidence="6" id="KW-1133">Transmembrane helix</keyword>
<gene>
    <name evidence="10" type="ORF">ACFOEB_03475</name>
</gene>
<dbReference type="PANTHER" id="PTHR32089">
    <property type="entry name" value="METHYL-ACCEPTING CHEMOTAXIS PROTEIN MCPB"/>
    <property type="match status" value="1"/>
</dbReference>
<organism evidence="10 11">
    <name type="scientific">Gilvimarinus japonicus</name>
    <dbReference type="NCBI Taxonomy" id="1796469"/>
    <lineage>
        <taxon>Bacteria</taxon>
        <taxon>Pseudomonadati</taxon>
        <taxon>Pseudomonadota</taxon>
        <taxon>Gammaproteobacteria</taxon>
        <taxon>Cellvibrionales</taxon>
        <taxon>Cellvibrionaceae</taxon>
        <taxon>Gilvimarinus</taxon>
    </lineage>
</organism>
<reference evidence="11" key="1">
    <citation type="journal article" date="2019" name="Int. J. Syst. Evol. Microbiol.">
        <title>The Global Catalogue of Microorganisms (GCM) 10K type strain sequencing project: providing services to taxonomists for standard genome sequencing and annotation.</title>
        <authorList>
            <consortium name="The Broad Institute Genomics Platform"/>
            <consortium name="The Broad Institute Genome Sequencing Center for Infectious Disease"/>
            <person name="Wu L."/>
            <person name="Ma J."/>
        </authorList>
    </citation>
    <scope>NUCLEOTIDE SEQUENCE [LARGE SCALE GENOMIC DNA]</scope>
    <source>
        <strain evidence="11">KCTC 52141</strain>
    </source>
</reference>
<evidence type="ECO:0000313" key="10">
    <source>
        <dbReference type="EMBL" id="MFC3154250.1"/>
    </source>
</evidence>
<dbReference type="EMBL" id="JBHRTL010000004">
    <property type="protein sequence ID" value="MFC3154250.1"/>
    <property type="molecule type" value="Genomic_DNA"/>
</dbReference>
<keyword evidence="6" id="KW-0812">Transmembrane</keyword>
<comment type="subcellular location">
    <subcellularLocation>
        <location evidence="1">Cell inner membrane</location>
        <topology evidence="1">Multi-pass membrane protein</topology>
    </subcellularLocation>
</comment>
<evidence type="ECO:0000259" key="9">
    <source>
        <dbReference type="PROSITE" id="PS50885"/>
    </source>
</evidence>
<accession>A0ABV7HQ69</accession>
<dbReference type="RefSeq" id="WP_382414404.1">
    <property type="nucleotide sequence ID" value="NZ_AP031500.1"/>
</dbReference>
<dbReference type="PRINTS" id="PR00260">
    <property type="entry name" value="CHEMTRNSDUCR"/>
</dbReference>
<evidence type="ECO:0000256" key="3">
    <source>
        <dbReference type="ARBA" id="ARBA00023224"/>
    </source>
</evidence>
<evidence type="ECO:0000313" key="11">
    <source>
        <dbReference type="Proteomes" id="UP001595548"/>
    </source>
</evidence>
<feature type="domain" description="T-SNARE coiled-coil homology" evidence="8">
    <location>
        <begin position="456"/>
        <end position="518"/>
    </location>
</feature>
<keyword evidence="6" id="KW-0472">Membrane</keyword>
<dbReference type="PANTHER" id="PTHR32089:SF120">
    <property type="entry name" value="METHYL-ACCEPTING CHEMOTAXIS PROTEIN TLPQ"/>
    <property type="match status" value="1"/>
</dbReference>
<dbReference type="Proteomes" id="UP001595548">
    <property type="component" value="Unassembled WGS sequence"/>
</dbReference>
<dbReference type="Pfam" id="PF00672">
    <property type="entry name" value="HAMP"/>
    <property type="match status" value="1"/>
</dbReference>
<proteinExistence type="inferred from homology"/>
<dbReference type="Pfam" id="PF00015">
    <property type="entry name" value="MCPsignal"/>
    <property type="match status" value="1"/>
</dbReference>
<keyword evidence="2" id="KW-0997">Cell inner membrane</keyword>
<dbReference type="CDD" id="cd11386">
    <property type="entry name" value="MCP_signal"/>
    <property type="match status" value="1"/>
</dbReference>
<feature type="domain" description="Methyl-accepting transducer" evidence="7">
    <location>
        <begin position="269"/>
        <end position="505"/>
    </location>
</feature>